<evidence type="ECO:0000256" key="2">
    <source>
        <dbReference type="ARBA" id="ARBA00009881"/>
    </source>
</evidence>
<evidence type="ECO:0000256" key="9">
    <source>
        <dbReference type="ARBA" id="ARBA00049401"/>
    </source>
</evidence>
<sequence>MAAGTVHGRPFSLGLLTVPIVQAPMAGGPSTPRLAAAVSTSGGLGFLAAGYKSADAVRAEILATRSLTGAPFGVNVFVPQPSVADSTAVADYAESLRADAAALTTTLGRARYDDDDWANKIDVLLDLAPGVVSFTFDIPESGVMEALMTAGVAVVLTVTSRAEAYRAVESGARALCVQGPEAGGHRGTFDPTSEPEATPLLQLIEELRDVPVPLIAAGGVVTGEDTRVVLSRGAAAVQAGTAFLRADEAGTKTAHRAALMSGEFISTSVTKAFSGRYARGLTNGFMRDHDHDAPFGYPEVHHLTTPLRAAAAAVGDAHRLNLWAGMNFGRTMTGSAEAILASLRP</sequence>
<dbReference type="PANTHER" id="PTHR42747">
    <property type="entry name" value="NITRONATE MONOOXYGENASE-RELATED"/>
    <property type="match status" value="1"/>
</dbReference>
<dbReference type="GO" id="GO:0018580">
    <property type="term" value="F:nitronate monooxygenase activity"/>
    <property type="evidence" value="ECO:0007669"/>
    <property type="project" value="InterPro"/>
</dbReference>
<dbReference type="PANTHER" id="PTHR42747:SF3">
    <property type="entry name" value="NITRONATE MONOOXYGENASE-RELATED"/>
    <property type="match status" value="1"/>
</dbReference>
<comment type="caution">
    <text evidence="10">The sequence shown here is derived from an EMBL/GenBank/DDBJ whole genome shotgun (WGS) entry which is preliminary data.</text>
</comment>
<dbReference type="Gene3D" id="3.20.20.70">
    <property type="entry name" value="Aldolase class I"/>
    <property type="match status" value="1"/>
</dbReference>
<evidence type="ECO:0000256" key="1">
    <source>
        <dbReference type="ARBA" id="ARBA00001917"/>
    </source>
</evidence>
<evidence type="ECO:0000313" key="11">
    <source>
        <dbReference type="Proteomes" id="UP000272560"/>
    </source>
</evidence>
<proteinExistence type="inferred from homology"/>
<keyword evidence="11" id="KW-1185">Reference proteome</keyword>
<dbReference type="OrthoDB" id="9778912at2"/>
<accession>A0A3A5MIA2</accession>
<dbReference type="EMBL" id="QZVT01000001">
    <property type="protein sequence ID" value="RJT83326.1"/>
    <property type="molecule type" value="Genomic_DNA"/>
</dbReference>
<evidence type="ECO:0000256" key="6">
    <source>
        <dbReference type="ARBA" id="ARBA00023002"/>
    </source>
</evidence>
<name>A0A3A5MIA2_9MICC</name>
<keyword evidence="4" id="KW-0285">Flavoprotein</keyword>
<keyword evidence="3" id="KW-0216">Detoxification</keyword>
<keyword evidence="6" id="KW-0560">Oxidoreductase</keyword>
<dbReference type="GO" id="GO:0009636">
    <property type="term" value="P:response to toxic substance"/>
    <property type="evidence" value="ECO:0007669"/>
    <property type="project" value="UniProtKB-KW"/>
</dbReference>
<evidence type="ECO:0000256" key="3">
    <source>
        <dbReference type="ARBA" id="ARBA00022575"/>
    </source>
</evidence>
<comment type="similarity">
    <text evidence="2">Belongs to the nitronate monooxygenase family. NMO class I subfamily.</text>
</comment>
<gene>
    <name evidence="10" type="ORF">D6T63_02465</name>
</gene>
<comment type="catalytic activity">
    <reaction evidence="9">
        <text>3 propionate 3-nitronate + 3 O2 + H2O = 3 3-oxopropanoate + 2 nitrate + nitrite + H2O2 + 3 H(+)</text>
        <dbReference type="Rhea" id="RHEA:57332"/>
        <dbReference type="ChEBI" id="CHEBI:15377"/>
        <dbReference type="ChEBI" id="CHEBI:15378"/>
        <dbReference type="ChEBI" id="CHEBI:15379"/>
        <dbReference type="ChEBI" id="CHEBI:16240"/>
        <dbReference type="ChEBI" id="CHEBI:16301"/>
        <dbReference type="ChEBI" id="CHEBI:17632"/>
        <dbReference type="ChEBI" id="CHEBI:33190"/>
        <dbReference type="ChEBI" id="CHEBI:136067"/>
    </reaction>
</comment>
<evidence type="ECO:0000256" key="8">
    <source>
        <dbReference type="ARBA" id="ARBA00031155"/>
    </source>
</evidence>
<evidence type="ECO:0000256" key="7">
    <source>
        <dbReference type="ARBA" id="ARBA00023033"/>
    </source>
</evidence>
<dbReference type="InterPro" id="IPR013785">
    <property type="entry name" value="Aldolase_TIM"/>
</dbReference>
<evidence type="ECO:0000256" key="4">
    <source>
        <dbReference type="ARBA" id="ARBA00022630"/>
    </source>
</evidence>
<reference evidence="10 11" key="1">
    <citation type="submission" date="2018-09" db="EMBL/GenBank/DDBJ databases">
        <title>Novel species of Arthrobacter.</title>
        <authorList>
            <person name="Liu Q."/>
            <person name="Xin Y.-H."/>
        </authorList>
    </citation>
    <scope>NUCLEOTIDE SEQUENCE [LARGE SCALE GENOMIC DNA]</scope>
    <source>
        <strain evidence="10 11">Hz2</strain>
    </source>
</reference>
<dbReference type="RefSeq" id="WP_120147413.1">
    <property type="nucleotide sequence ID" value="NZ_QZVT01000001.1"/>
</dbReference>
<dbReference type="AlphaFoldDB" id="A0A3A5MIA2"/>
<keyword evidence="5" id="KW-0288">FMN</keyword>
<evidence type="ECO:0000313" key="10">
    <source>
        <dbReference type="EMBL" id="RJT83326.1"/>
    </source>
</evidence>
<comment type="cofactor">
    <cofactor evidence="1">
        <name>FMN</name>
        <dbReference type="ChEBI" id="CHEBI:58210"/>
    </cofactor>
</comment>
<organism evidence="10 11">
    <name type="scientific">Arthrobacter cheniae</name>
    <dbReference type="NCBI Taxonomy" id="1258888"/>
    <lineage>
        <taxon>Bacteria</taxon>
        <taxon>Bacillati</taxon>
        <taxon>Actinomycetota</taxon>
        <taxon>Actinomycetes</taxon>
        <taxon>Micrococcales</taxon>
        <taxon>Micrococcaceae</taxon>
        <taxon>Arthrobacter</taxon>
    </lineage>
</organism>
<evidence type="ECO:0000256" key="5">
    <source>
        <dbReference type="ARBA" id="ARBA00022643"/>
    </source>
</evidence>
<dbReference type="Proteomes" id="UP000272560">
    <property type="component" value="Unassembled WGS sequence"/>
</dbReference>
<protein>
    <recommendedName>
        <fullName evidence="8">Propionate 3-nitronate monooxygenase</fullName>
    </recommendedName>
</protein>
<dbReference type="CDD" id="cd04730">
    <property type="entry name" value="NPD_like"/>
    <property type="match status" value="1"/>
</dbReference>
<keyword evidence="7 10" id="KW-0503">Monooxygenase</keyword>
<dbReference type="SUPFAM" id="SSF51412">
    <property type="entry name" value="Inosine monophosphate dehydrogenase (IMPDH)"/>
    <property type="match status" value="1"/>
</dbReference>
<dbReference type="Pfam" id="PF03060">
    <property type="entry name" value="NMO"/>
    <property type="match status" value="1"/>
</dbReference>
<dbReference type="InterPro" id="IPR004136">
    <property type="entry name" value="NMO"/>
</dbReference>